<dbReference type="GeneID" id="68104875"/>
<keyword evidence="3" id="KW-1185">Reference proteome</keyword>
<feature type="region of interest" description="Disordered" evidence="1">
    <location>
        <begin position="1"/>
        <end position="22"/>
    </location>
</feature>
<protein>
    <submittedName>
        <fullName evidence="2">Uncharacterized protein</fullName>
    </submittedName>
</protein>
<feature type="region of interest" description="Disordered" evidence="1">
    <location>
        <begin position="121"/>
        <end position="163"/>
    </location>
</feature>
<accession>A0AA88KQW3</accession>
<sequence length="176" mass="20439">MSSSEQQISTPSPPKKSKQEEKLQKIRESRTLEFIRPHRCDIRLEEFYAGTWATFNPLVSFKLFSTYVKCLRSEVGQEPTTPLHYISDDAYNIYKKVYQDGRVRGKFFQNTETTMAKERIAQKQQQQTTLSTSATTRNNFENSSMTETNTPQNTSQTTITQQPTLTLPELQRLKKK</sequence>
<comment type="caution">
    <text evidence="2">The sequence shown here is derived from an EMBL/GenBank/DDBJ whole genome shotgun (WGS) entry which is preliminary data.</text>
</comment>
<dbReference type="Proteomes" id="UP000816034">
    <property type="component" value="Unassembled WGS sequence"/>
</dbReference>
<evidence type="ECO:0000256" key="1">
    <source>
        <dbReference type="SAM" id="MobiDB-lite"/>
    </source>
</evidence>
<name>A0AA88KQW3_NAELO</name>
<dbReference type="EMBL" id="PYSW02000005">
    <property type="protein sequence ID" value="KAG2392169.1"/>
    <property type="molecule type" value="Genomic_DNA"/>
</dbReference>
<organism evidence="2 3">
    <name type="scientific">Naegleria lovaniensis</name>
    <name type="common">Amoeba</name>
    <dbReference type="NCBI Taxonomy" id="51637"/>
    <lineage>
        <taxon>Eukaryota</taxon>
        <taxon>Discoba</taxon>
        <taxon>Heterolobosea</taxon>
        <taxon>Tetramitia</taxon>
        <taxon>Eutetramitia</taxon>
        <taxon>Vahlkampfiidae</taxon>
        <taxon>Naegleria</taxon>
    </lineage>
</organism>
<reference evidence="2 3" key="1">
    <citation type="journal article" date="2018" name="BMC Genomics">
        <title>The genome of Naegleria lovaniensis, the basis for a comparative approach to unravel pathogenicity factors of the human pathogenic amoeba N. fowleri.</title>
        <authorList>
            <person name="Liechti N."/>
            <person name="Schurch N."/>
            <person name="Bruggmann R."/>
            <person name="Wittwer M."/>
        </authorList>
    </citation>
    <scope>NUCLEOTIDE SEQUENCE [LARGE SCALE GENOMIC DNA]</scope>
    <source>
        <strain evidence="2 3">ATCC 30569</strain>
    </source>
</reference>
<gene>
    <name evidence="2" type="ORF">C9374_012421</name>
</gene>
<dbReference type="RefSeq" id="XP_044554063.1">
    <property type="nucleotide sequence ID" value="XM_044688186.1"/>
</dbReference>
<evidence type="ECO:0000313" key="3">
    <source>
        <dbReference type="Proteomes" id="UP000816034"/>
    </source>
</evidence>
<feature type="compositionally biased region" description="Low complexity" evidence="1">
    <location>
        <begin position="1"/>
        <end position="10"/>
    </location>
</feature>
<proteinExistence type="predicted"/>
<dbReference type="AlphaFoldDB" id="A0AA88KQW3"/>
<evidence type="ECO:0000313" key="2">
    <source>
        <dbReference type="EMBL" id="KAG2392169.1"/>
    </source>
</evidence>
<feature type="compositionally biased region" description="Low complexity" evidence="1">
    <location>
        <begin position="146"/>
        <end position="163"/>
    </location>
</feature>
<feature type="compositionally biased region" description="Low complexity" evidence="1">
    <location>
        <begin position="122"/>
        <end position="136"/>
    </location>
</feature>